<feature type="chain" id="PRO_5027048393" evidence="1">
    <location>
        <begin position="24"/>
        <end position="83"/>
    </location>
</feature>
<evidence type="ECO:0000256" key="1">
    <source>
        <dbReference type="SAM" id="SignalP"/>
    </source>
</evidence>
<dbReference type="KEGG" id="lck:HN018_09380"/>
<dbReference type="EMBL" id="CP053708">
    <property type="protein sequence ID" value="QKE90227.1"/>
    <property type="molecule type" value="Genomic_DNA"/>
</dbReference>
<accession>A0A6M8HPL4</accession>
<keyword evidence="1" id="KW-0732">Signal</keyword>
<reference evidence="2 3" key="1">
    <citation type="journal article" date="2014" name="World J. Microbiol. Biotechnol.">
        <title>Biodiversity and physiological characteristics of Antarctic and Arctic lichens-associated bacteria.</title>
        <authorList>
            <person name="Lee Y.M."/>
            <person name="Kim E.H."/>
            <person name="Lee H.K."/>
            <person name="Hong S.G."/>
        </authorList>
    </citation>
    <scope>NUCLEOTIDE SEQUENCE [LARGE SCALE GENOMIC DNA]</scope>
    <source>
        <strain evidence="2 3">PAMC 26569</strain>
    </source>
</reference>
<evidence type="ECO:0000313" key="3">
    <source>
        <dbReference type="Proteomes" id="UP000500767"/>
    </source>
</evidence>
<dbReference type="AlphaFoldDB" id="A0A6M8HPL4"/>
<keyword evidence="3" id="KW-1185">Reference proteome</keyword>
<gene>
    <name evidence="2" type="ORF">HN018_09380</name>
</gene>
<feature type="signal peptide" evidence="1">
    <location>
        <begin position="1"/>
        <end position="23"/>
    </location>
</feature>
<dbReference type="Proteomes" id="UP000500767">
    <property type="component" value="Chromosome"/>
</dbReference>
<proteinExistence type="predicted"/>
<evidence type="ECO:0000313" key="2">
    <source>
        <dbReference type="EMBL" id="QKE90227.1"/>
    </source>
</evidence>
<protein>
    <submittedName>
        <fullName evidence="2">Uncharacterized protein</fullName>
    </submittedName>
</protein>
<name>A0A6M8HPL4_9PROT</name>
<sequence>MRIASFVVAAMLASASLPQLALAQASPSIEAPASPHPTHRLRERFAAANTTGDGHLTEVQAQAGKLEDIHAFRRAHRHSQPAE</sequence>
<organism evidence="2 3">
    <name type="scientific">Lichenicola cladoniae</name>
    <dbReference type="NCBI Taxonomy" id="1484109"/>
    <lineage>
        <taxon>Bacteria</taxon>
        <taxon>Pseudomonadati</taxon>
        <taxon>Pseudomonadota</taxon>
        <taxon>Alphaproteobacteria</taxon>
        <taxon>Acetobacterales</taxon>
        <taxon>Acetobacteraceae</taxon>
        <taxon>Lichenicola</taxon>
    </lineage>
</organism>
<dbReference type="RefSeq" id="WP_171834092.1">
    <property type="nucleotide sequence ID" value="NZ_CP053708.1"/>
</dbReference>